<dbReference type="InterPro" id="IPR044880">
    <property type="entry name" value="NCX_ion-bd_dom_sf"/>
</dbReference>
<feature type="binding site" evidence="17">
    <location>
        <position position="1151"/>
    </location>
    <ligand>
        <name>alpha-D-mannose 1-phosphate</name>
        <dbReference type="ChEBI" id="CHEBI:58409"/>
    </ligand>
</feature>
<feature type="transmembrane region" description="Helical" evidence="20">
    <location>
        <begin position="88"/>
        <end position="107"/>
    </location>
</feature>
<keyword evidence="13 20" id="KW-1133">Transmembrane helix</keyword>
<dbReference type="Pfam" id="PF03332">
    <property type="entry name" value="PMM"/>
    <property type="match status" value="1"/>
</dbReference>
<dbReference type="AlphaFoldDB" id="A0AB34G461"/>
<comment type="similarity">
    <text evidence="4">Belongs to the Ca(2+):cation antiporter (CaCA) (TC 2.A.19) family.</text>
</comment>
<feature type="transmembrane region" description="Helical" evidence="20">
    <location>
        <begin position="748"/>
        <end position="769"/>
    </location>
</feature>
<evidence type="ECO:0000256" key="9">
    <source>
        <dbReference type="ARBA" id="ARBA00022490"/>
    </source>
</evidence>
<evidence type="ECO:0000256" key="17">
    <source>
        <dbReference type="PIRSR" id="PIRSR605002-2"/>
    </source>
</evidence>
<feature type="region of interest" description="Disordered" evidence="19">
    <location>
        <begin position="267"/>
        <end position="328"/>
    </location>
</feature>
<dbReference type="InterPro" id="IPR005002">
    <property type="entry name" value="PMM"/>
</dbReference>
<evidence type="ECO:0000256" key="21">
    <source>
        <dbReference type="SAM" id="SignalP"/>
    </source>
</evidence>
<feature type="transmembrane region" description="Helical" evidence="20">
    <location>
        <begin position="781"/>
        <end position="799"/>
    </location>
</feature>
<keyword evidence="21" id="KW-0732">Signal</keyword>
<dbReference type="InterPro" id="IPR051359">
    <property type="entry name" value="CaCA_antiporter"/>
</dbReference>
<dbReference type="SUPFAM" id="SSF56784">
    <property type="entry name" value="HAD-like"/>
    <property type="match status" value="1"/>
</dbReference>
<feature type="binding site" evidence="18">
    <location>
        <position position="1185"/>
    </location>
    <ligand>
        <name>Mg(2+)</name>
        <dbReference type="ChEBI" id="CHEBI:18420"/>
        <label>1</label>
    </ligand>
</feature>
<evidence type="ECO:0000256" key="11">
    <source>
        <dbReference type="ARBA" id="ARBA00022723"/>
    </source>
</evidence>
<dbReference type="Proteomes" id="UP001163105">
    <property type="component" value="Unassembled WGS sequence"/>
</dbReference>
<organism evidence="23 24">
    <name type="scientific">Purpureocillium lavendulum</name>
    <dbReference type="NCBI Taxonomy" id="1247861"/>
    <lineage>
        <taxon>Eukaryota</taxon>
        <taxon>Fungi</taxon>
        <taxon>Dikarya</taxon>
        <taxon>Ascomycota</taxon>
        <taxon>Pezizomycotina</taxon>
        <taxon>Sordariomycetes</taxon>
        <taxon>Hypocreomycetidae</taxon>
        <taxon>Hypocreales</taxon>
        <taxon>Ophiocordycipitaceae</taxon>
        <taxon>Purpureocillium</taxon>
    </lineage>
</organism>
<evidence type="ECO:0000256" key="19">
    <source>
        <dbReference type="SAM" id="MobiDB-lite"/>
    </source>
</evidence>
<feature type="region of interest" description="Disordered" evidence="19">
    <location>
        <begin position="475"/>
        <end position="533"/>
    </location>
</feature>
<keyword evidence="12 18" id="KW-0460">Magnesium</keyword>
<accession>A0AB34G461</accession>
<dbReference type="GO" id="GO:0005737">
    <property type="term" value="C:cytoplasm"/>
    <property type="evidence" value="ECO:0007669"/>
    <property type="project" value="UniProtKB-SubCell"/>
</dbReference>
<dbReference type="EC" id="5.4.2.8" evidence="7"/>
<evidence type="ECO:0000256" key="16">
    <source>
        <dbReference type="PIRSR" id="PIRSR605002-1"/>
    </source>
</evidence>
<evidence type="ECO:0000256" key="12">
    <source>
        <dbReference type="ARBA" id="ARBA00022842"/>
    </source>
</evidence>
<keyword evidence="10 20" id="KW-0812">Transmembrane</keyword>
<evidence type="ECO:0000256" key="8">
    <source>
        <dbReference type="ARBA" id="ARBA00022448"/>
    </source>
</evidence>
<comment type="cofactor">
    <cofactor evidence="18">
        <name>Mg(2+)</name>
        <dbReference type="ChEBI" id="CHEBI:18420"/>
    </cofactor>
</comment>
<dbReference type="InterPro" id="IPR006379">
    <property type="entry name" value="HAD-SF_hydro_IIB"/>
</dbReference>
<name>A0AB34G461_9HYPO</name>
<dbReference type="GO" id="GO:0009298">
    <property type="term" value="P:GDP-mannose biosynthetic process"/>
    <property type="evidence" value="ECO:0007669"/>
    <property type="project" value="InterPro"/>
</dbReference>
<evidence type="ECO:0000313" key="24">
    <source>
        <dbReference type="Proteomes" id="UP001163105"/>
    </source>
</evidence>
<feature type="transmembrane region" description="Helical" evidence="20">
    <location>
        <begin position="191"/>
        <end position="209"/>
    </location>
</feature>
<gene>
    <name evidence="23" type="primary">SLC24A6</name>
    <name evidence="23" type="ORF">O9K51_01013</name>
</gene>
<evidence type="ECO:0000256" key="10">
    <source>
        <dbReference type="ARBA" id="ARBA00022692"/>
    </source>
</evidence>
<evidence type="ECO:0000256" key="13">
    <source>
        <dbReference type="ARBA" id="ARBA00022989"/>
    </source>
</evidence>
<comment type="caution">
    <text evidence="23">The sequence shown here is derived from an EMBL/GenBank/DDBJ whole genome shotgun (WGS) entry which is preliminary data.</text>
</comment>
<feature type="compositionally biased region" description="Basic and acidic residues" evidence="19">
    <location>
        <begin position="304"/>
        <end position="314"/>
    </location>
</feature>
<sequence length="1223" mass="134372">MSPNRLRGSRARARPFYVTVLLLSLLTAYAFLTQHGPAAPTGMATPMGAFHSAEDQCAFVRQYCKDDDAGLIPYLDFYYCSLSHAQPVAFVLLVLWLGLLFTTIGIAASDFFSINLSTIATILGLSESLAGVTFLAFGNGSPDVFSTFAAMSSNSPSMAVGELIGAACFITGVVAGSMALVREFRVDRKTYARDLGFFIVAVCFTMAFLADEKLLFWECWAMIGYYILYVVTVVGWHWYSTRRKRRLRREGEARSHFYGAIGQAGDELAGEPYRDEPDEAGYETQPSSRRSSSAAETASFDQGPRIEVDGRAENMDAASSDDDVDGDHERMVAAEVTRNMRILRTGPKRHHNRNPIRPSLFGALEFRSALAHLQRESNLQLSPITGRSYSENVVARARRGTVAAAPYAPRDLVDTVWPKDGAALRRDRALSSGDMPTSSAPAIPVLSETPHVDEPNNQLLDGQDDAHQAQTPTISYKVGGNLAPPPTGPRGSILDDSLDGAAEAEQTPKLRLQIPSRRSSLSNASSPSTPFPRFTESPMLLTSHIQPGHAEFTLLPSPAVARRDDRFPDLQIPVQVSRPVKWWPYSVLPPPHVLLATLFPTLQGWREKTYWDKFASALSVPTIFLLVITLPVVDSETSEEDESSIEGTIVEPVRRPLLGHAAPAVSVEPREIEPEGEWERYRRHSLLRHSSYLPSPSPTSHPLSLAQEDTAVGSAIPASPRPSSLPPKPFSDPPSISNANDEFAPWNRWLVCLQLFSGPLFAVFVLWANLSEEWDDPGRELVKMVLYALLVSLILLAVLLLTTTEHQRPKFHYVLCFLGFIISIAWISTVAGEVVGVLKAFGVILGISEALLGLTIFAAGNSIGDLVADITVARLGYPVMALCACFGGPMLNILLGIGIGGVMMMVKGANRKHKKHPERPLRYGPYPVQVGGTLMISSITLLIMLLLLLILVPLNNQPAPHVPALEERPVKNTICLFDVDGTLTPARLPASPEMLELLQALRQKCAIGFVGGSDFNKQEEQLGKPAGVPVTQLFDFCFSENGLTAYKLGQSLPSNSFIKWIGEDKYKELANFCLHYIADLDIPIKRGTFVEFRNGMINVSPIGRNASTQERLDFQAYDKEAKVREKFVAALKERFGGLGLTFSIGGQISFDVFPTGWDKTYCLKHLENEAKKGGVEYKTIHFFGDKTFEGGNDYEIYSHPATTGHSVKNPEETMAILKELFQL</sequence>
<feature type="signal peptide" evidence="21">
    <location>
        <begin position="1"/>
        <end position="30"/>
    </location>
</feature>
<feature type="transmembrane region" description="Helical" evidence="20">
    <location>
        <begin position="158"/>
        <end position="179"/>
    </location>
</feature>
<dbReference type="PANTHER" id="PTHR12266:SF0">
    <property type="entry name" value="MITOCHONDRIAL SODIUM_CALCIUM EXCHANGER PROTEIN"/>
    <property type="match status" value="1"/>
</dbReference>
<feature type="binding site" evidence="17">
    <location>
        <position position="987"/>
    </location>
    <ligand>
        <name>alpha-D-mannose 1-phosphate</name>
        <dbReference type="ChEBI" id="CHEBI:58409"/>
    </ligand>
</feature>
<evidence type="ECO:0000256" key="1">
    <source>
        <dbReference type="ARBA" id="ARBA00004141"/>
    </source>
</evidence>
<dbReference type="FunFam" id="3.30.1240.20:FF:000001">
    <property type="entry name" value="Phosphomannomutase"/>
    <property type="match status" value="1"/>
</dbReference>
<feature type="transmembrane region" description="Helical" evidence="20">
    <location>
        <begin position="926"/>
        <end position="952"/>
    </location>
</feature>
<feature type="binding site" evidence="17">
    <location>
        <position position="1093"/>
    </location>
    <ligand>
        <name>alpha-D-mannose 1-phosphate</name>
        <dbReference type="ChEBI" id="CHEBI:58409"/>
    </ligand>
</feature>
<dbReference type="InterPro" id="IPR023214">
    <property type="entry name" value="HAD_sf"/>
</dbReference>
<feature type="binding site" evidence="18">
    <location>
        <position position="980"/>
    </location>
    <ligand>
        <name>Mg(2+)</name>
        <dbReference type="ChEBI" id="CHEBI:18420"/>
        <label>1</label>
    </ligand>
</feature>
<feature type="compositionally biased region" description="Low complexity" evidence="19">
    <location>
        <begin position="515"/>
        <end position="528"/>
    </location>
</feature>
<keyword evidence="14 20" id="KW-0472">Membrane</keyword>
<feature type="domain" description="Sodium/calcium exchanger membrane region" evidence="22">
    <location>
        <begin position="817"/>
        <end position="951"/>
    </location>
</feature>
<dbReference type="NCBIfam" id="TIGR01484">
    <property type="entry name" value="HAD-SF-IIB"/>
    <property type="match status" value="1"/>
</dbReference>
<evidence type="ECO:0000313" key="23">
    <source>
        <dbReference type="EMBL" id="KAJ6446242.1"/>
    </source>
</evidence>
<evidence type="ECO:0000256" key="14">
    <source>
        <dbReference type="ARBA" id="ARBA00023136"/>
    </source>
</evidence>
<proteinExistence type="inferred from homology"/>
<dbReference type="SFLD" id="SFLDG01143">
    <property type="entry name" value="C2.B.3:_Phosphomannomutase_Lik"/>
    <property type="match status" value="1"/>
</dbReference>
<comment type="similarity">
    <text evidence="5">Belongs to the eukaryotic PMM family.</text>
</comment>
<evidence type="ECO:0000256" key="7">
    <source>
        <dbReference type="ARBA" id="ARBA00012730"/>
    </source>
</evidence>
<dbReference type="EMBL" id="JAQHRD010000001">
    <property type="protein sequence ID" value="KAJ6446242.1"/>
    <property type="molecule type" value="Genomic_DNA"/>
</dbReference>
<dbReference type="CDD" id="cd02585">
    <property type="entry name" value="HAD_PMM"/>
    <property type="match status" value="1"/>
</dbReference>
<feature type="binding site" evidence="18">
    <location>
        <position position="1202"/>
    </location>
    <ligand>
        <name>Mg(2+)</name>
        <dbReference type="ChEBI" id="CHEBI:18420"/>
        <label>1</label>
    </ligand>
</feature>
<evidence type="ECO:0000256" key="20">
    <source>
        <dbReference type="SAM" id="Phobius"/>
    </source>
</evidence>
<feature type="transmembrane region" description="Helical" evidence="20">
    <location>
        <begin position="119"/>
        <end position="138"/>
    </location>
</feature>
<dbReference type="Gene3D" id="3.40.50.1000">
    <property type="entry name" value="HAD superfamily/HAD-like"/>
    <property type="match status" value="1"/>
</dbReference>
<dbReference type="InterPro" id="IPR004837">
    <property type="entry name" value="NaCa_Exmemb"/>
</dbReference>
<evidence type="ECO:0000259" key="22">
    <source>
        <dbReference type="Pfam" id="PF01699"/>
    </source>
</evidence>
<evidence type="ECO:0000256" key="6">
    <source>
        <dbReference type="ARBA" id="ARBA00011738"/>
    </source>
</evidence>
<keyword evidence="8" id="KW-0813">Transport</keyword>
<feature type="binding site" evidence="17">
    <location>
        <position position="1149"/>
    </location>
    <ligand>
        <name>alpha-D-mannose 1-phosphate</name>
        <dbReference type="ChEBI" id="CHEBI:58409"/>
    </ligand>
</feature>
<feature type="transmembrane region" description="Helical" evidence="20">
    <location>
        <begin position="811"/>
        <end position="828"/>
    </location>
</feature>
<dbReference type="SFLD" id="SFLDS00003">
    <property type="entry name" value="Haloacid_Dehalogenase"/>
    <property type="match status" value="1"/>
</dbReference>
<feature type="binding site" evidence="18">
    <location>
        <position position="978"/>
    </location>
    <ligand>
        <name>Mg(2+)</name>
        <dbReference type="ChEBI" id="CHEBI:18420"/>
        <label>1</label>
    </ligand>
</feature>
<feature type="chain" id="PRO_5044331556" description="phosphomannomutase" evidence="21">
    <location>
        <begin position="31"/>
        <end position="1223"/>
    </location>
</feature>
<dbReference type="GO" id="GO:0016020">
    <property type="term" value="C:membrane"/>
    <property type="evidence" value="ECO:0007669"/>
    <property type="project" value="UniProtKB-SubCell"/>
</dbReference>
<evidence type="ECO:0000256" key="3">
    <source>
        <dbReference type="ARBA" id="ARBA00004699"/>
    </source>
</evidence>
<reference evidence="23" key="1">
    <citation type="submission" date="2023-01" db="EMBL/GenBank/DDBJ databases">
        <title>The growth and conidiation of Purpureocillium lavendulum are regulated by nitrogen source and histone H3K14 acetylation.</title>
        <authorList>
            <person name="Tang P."/>
            <person name="Han J."/>
            <person name="Zhang C."/>
            <person name="Tang P."/>
            <person name="Qi F."/>
            <person name="Zhang K."/>
            <person name="Liang L."/>
        </authorList>
    </citation>
    <scope>NUCLEOTIDE SEQUENCE</scope>
    <source>
        <strain evidence="23">YMF1.00683</strain>
    </source>
</reference>
<evidence type="ECO:0000256" key="4">
    <source>
        <dbReference type="ARBA" id="ARBA00008170"/>
    </source>
</evidence>
<feature type="region of interest" description="Disordered" evidence="19">
    <location>
        <begin position="428"/>
        <end position="463"/>
    </location>
</feature>
<evidence type="ECO:0000256" key="5">
    <source>
        <dbReference type="ARBA" id="ARBA00009736"/>
    </source>
</evidence>
<dbReference type="Gene3D" id="1.20.1420.30">
    <property type="entry name" value="NCX, central ion-binding region"/>
    <property type="match status" value="2"/>
</dbReference>
<dbReference type="InterPro" id="IPR043169">
    <property type="entry name" value="PMM_cap"/>
</dbReference>
<dbReference type="GO" id="GO:0046872">
    <property type="term" value="F:metal ion binding"/>
    <property type="evidence" value="ECO:0007669"/>
    <property type="project" value="UniProtKB-KW"/>
</dbReference>
<dbReference type="Pfam" id="PF01699">
    <property type="entry name" value="Na_Ca_ex"/>
    <property type="match status" value="2"/>
</dbReference>
<dbReference type="Gene3D" id="3.30.1240.20">
    <property type="match status" value="1"/>
</dbReference>
<evidence type="ECO:0000256" key="18">
    <source>
        <dbReference type="PIRSR" id="PIRSR605002-3"/>
    </source>
</evidence>
<keyword evidence="11 18" id="KW-0479">Metal-binding</keyword>
<dbReference type="GO" id="GO:0008324">
    <property type="term" value="F:monoatomic cation transmembrane transporter activity"/>
    <property type="evidence" value="ECO:0007669"/>
    <property type="project" value="TreeGrafter"/>
</dbReference>
<dbReference type="SFLD" id="SFLDG01140">
    <property type="entry name" value="C2.B:_Phosphomannomutase_and_P"/>
    <property type="match status" value="1"/>
</dbReference>
<feature type="domain" description="Sodium/calcium exchanger membrane region" evidence="22">
    <location>
        <begin position="95"/>
        <end position="234"/>
    </location>
</feature>
<dbReference type="InterPro" id="IPR036412">
    <property type="entry name" value="HAD-like_sf"/>
</dbReference>
<feature type="binding site" evidence="17">
    <location>
        <position position="1104"/>
    </location>
    <ligand>
        <name>alpha-D-mannose 1-phosphate</name>
        <dbReference type="ChEBI" id="CHEBI:58409"/>
    </ligand>
</feature>
<feature type="transmembrane region" description="Helical" evidence="20">
    <location>
        <begin position="215"/>
        <end position="239"/>
    </location>
</feature>
<evidence type="ECO:0000256" key="15">
    <source>
        <dbReference type="ARBA" id="ARBA00023235"/>
    </source>
</evidence>
<keyword evidence="24" id="KW-1185">Reference proteome</keyword>
<dbReference type="GO" id="GO:0006874">
    <property type="term" value="P:intracellular calcium ion homeostasis"/>
    <property type="evidence" value="ECO:0007669"/>
    <property type="project" value="TreeGrafter"/>
</dbReference>
<feature type="active site" description="Proton donor/acceptor" evidence="16">
    <location>
        <position position="980"/>
    </location>
</feature>
<keyword evidence="9" id="KW-0963">Cytoplasm</keyword>
<comment type="subunit">
    <text evidence="6">Homodimer.</text>
</comment>
<keyword evidence="15" id="KW-0413">Isomerase</keyword>
<feature type="binding site" evidence="18">
    <location>
        <position position="1197"/>
    </location>
    <ligand>
        <name>Mg(2+)</name>
        <dbReference type="ChEBI" id="CHEBI:18420"/>
        <label>1</label>
    </ligand>
</feature>
<dbReference type="PANTHER" id="PTHR12266">
    <property type="entry name" value="NA+/CA2+ K+ INDEPENDENT EXCHANGER"/>
    <property type="match status" value="1"/>
</dbReference>
<evidence type="ECO:0000256" key="2">
    <source>
        <dbReference type="ARBA" id="ARBA00004496"/>
    </source>
</evidence>
<feature type="active site" description="Nucleophile" evidence="16">
    <location>
        <position position="978"/>
    </location>
</feature>
<feature type="transmembrane region" description="Helical" evidence="20">
    <location>
        <begin position="840"/>
        <end position="859"/>
    </location>
</feature>
<feature type="binding site" evidence="17">
    <location>
        <position position="1111"/>
    </location>
    <ligand>
        <name>alpha-D-mannose 1-phosphate</name>
        <dbReference type="ChEBI" id="CHEBI:58409"/>
    </ligand>
</feature>
<comment type="pathway">
    <text evidence="3">Nucleotide-sugar biosynthesis; GDP-alpha-D-mannose biosynthesis; alpha-D-mannose 1-phosphate from D-fructose 6-phosphate: step 2/2.</text>
</comment>
<dbReference type="SFLD" id="SFLDF00445">
    <property type="entry name" value="alpha-phosphomannomutase"/>
    <property type="match status" value="1"/>
</dbReference>
<feature type="transmembrane region" description="Helical" evidence="20">
    <location>
        <begin position="879"/>
        <end position="906"/>
    </location>
</feature>
<protein>
    <recommendedName>
        <fullName evidence="7">phosphomannomutase</fullName>
        <ecNumber evidence="7">5.4.2.8</ecNumber>
    </recommendedName>
</protein>
<dbReference type="GO" id="GO:0004615">
    <property type="term" value="F:phosphomannomutase activity"/>
    <property type="evidence" value="ECO:0007669"/>
    <property type="project" value="UniProtKB-EC"/>
</dbReference>
<comment type="subcellular location">
    <subcellularLocation>
        <location evidence="2">Cytoplasm</location>
    </subcellularLocation>
    <subcellularLocation>
        <location evidence="1">Membrane</location>
        <topology evidence="1">Multi-pass membrane protein</topology>
    </subcellularLocation>
</comment>